<evidence type="ECO:0008006" key="3">
    <source>
        <dbReference type="Google" id="ProtNLM"/>
    </source>
</evidence>
<evidence type="ECO:0000313" key="1">
    <source>
        <dbReference type="EMBL" id="GAJ41059.1"/>
    </source>
</evidence>
<evidence type="ECO:0000313" key="2">
    <source>
        <dbReference type="Proteomes" id="UP000023561"/>
    </source>
</evidence>
<dbReference type="AlphaFoldDB" id="A0A023DIC9"/>
<accession>A0A023DIC9</accession>
<proteinExistence type="predicted"/>
<gene>
    <name evidence="1" type="ORF">GCA01S_056_00450</name>
</gene>
<organism evidence="1 2">
    <name type="scientific">Parageobacillus caldoxylosilyticus NBRC 107762</name>
    <dbReference type="NCBI Taxonomy" id="1220594"/>
    <lineage>
        <taxon>Bacteria</taxon>
        <taxon>Bacillati</taxon>
        <taxon>Bacillota</taxon>
        <taxon>Bacilli</taxon>
        <taxon>Bacillales</taxon>
        <taxon>Anoxybacillaceae</taxon>
        <taxon>Saccharococcus</taxon>
    </lineage>
</organism>
<sequence length="177" mass="21173">MKSRITFSGENKNLEDIVNLYNLCKSALLKCKENIKKGLEIPEEFIGFTPEELDQYFRDKIEELENLICLDLLAAVEAKLRIDYLTRVYNRKKDNLSRIFRSIYKEKAERASLEEDILENWKEQHPQMKKYISDYKSALQLRHWLAHGRYWTPKLGRDYDLLTVYTICKNLVDYLQI</sequence>
<dbReference type="RefSeq" id="WP_042411055.1">
    <property type="nucleotide sequence ID" value="NZ_BAWO01000056.1"/>
</dbReference>
<dbReference type="EMBL" id="BAWO01000056">
    <property type="protein sequence ID" value="GAJ41059.1"/>
    <property type="molecule type" value="Genomic_DNA"/>
</dbReference>
<reference evidence="1 2" key="1">
    <citation type="submission" date="2014-04" db="EMBL/GenBank/DDBJ databases">
        <title>Whole genome shotgun sequence of Geobacillus caldoxylosilyticus NBRC 107762.</title>
        <authorList>
            <person name="Hosoyama A."/>
            <person name="Hosoyama Y."/>
            <person name="Katano-Makiyama Y."/>
            <person name="Tsuchikane K."/>
            <person name="Ohji S."/>
            <person name="Ichikawa N."/>
            <person name="Yamazoe A."/>
            <person name="Fujita N."/>
        </authorList>
    </citation>
    <scope>NUCLEOTIDE SEQUENCE [LARGE SCALE GENOMIC DNA]</scope>
    <source>
        <strain evidence="1 2">NBRC 107762</strain>
    </source>
</reference>
<protein>
    <recommendedName>
        <fullName evidence="3">RiboL-PSP-HEPN domain-containing protein</fullName>
    </recommendedName>
</protein>
<dbReference type="Proteomes" id="UP000023561">
    <property type="component" value="Unassembled WGS sequence"/>
</dbReference>
<comment type="caution">
    <text evidence="1">The sequence shown here is derived from an EMBL/GenBank/DDBJ whole genome shotgun (WGS) entry which is preliminary data.</text>
</comment>
<keyword evidence="2" id="KW-1185">Reference proteome</keyword>
<name>A0A023DIC9_9BACL</name>
<dbReference type="OrthoDB" id="3078372at2"/>